<gene>
    <name evidence="2" type="ORF">N0V93_007423</name>
</gene>
<reference evidence="2" key="1">
    <citation type="submission" date="2022-10" db="EMBL/GenBank/DDBJ databases">
        <title>Tapping the CABI collections for fungal endophytes: first genome assemblies for Collariella, Neodidymelliopsis, Ascochyta clinopodiicola, Didymella pomorum, Didymosphaeria variabile, Neocosmospora piperis and Neocucurbitaria cava.</title>
        <authorList>
            <person name="Hill R."/>
        </authorList>
    </citation>
    <scope>NUCLEOTIDE SEQUENCE</scope>
    <source>
        <strain evidence="2">IMI 355082</strain>
    </source>
</reference>
<comment type="caution">
    <text evidence="2">The sequence shown here is derived from an EMBL/GenBank/DDBJ whole genome shotgun (WGS) entry which is preliminary data.</text>
</comment>
<keyword evidence="3" id="KW-1185">Reference proteome</keyword>
<dbReference type="GO" id="GO:0000182">
    <property type="term" value="F:rDNA binding"/>
    <property type="evidence" value="ECO:0007669"/>
    <property type="project" value="TreeGrafter"/>
</dbReference>
<sequence length="697" mass="77452">MSSSSDDRVSDHGRQIVESIEPIEDVKMGDACSSNFEHRDMSSNVTASRRTRKVKSEPLSADESEEGSGSRSSSVLSEEVTDTRHSFPPISTGDDLQSVAGSDSPKKFRPGLGRKVAGIKGDGVSSADDDELPRIQIPPSYQVPAEIESEFSSHASDDNESTDSTDSTSSQVEEDSLLRDATLSKERSRKRKNSSHGIEKQALDGSADLRPLKKTKQNINRLYLDVLNQDIEYAASQGCPIDHETMDGRAALPSSQIGLTFWTSVEKERFFEALGRLGRDNTSGIAARIHTKGELEVRQYLKILQDAVTLRRRQNELDPIGLEEFPAAMEISQECCEALDEVADNIATKEERAEVAAEEGEFGPDWLVSNGNCKHLEAEAEDDISKPAGIFRLRQWLSLPERFFMNAPTAEGNWKTVDGHAPSLRLTTLNEFRLLVLTLTKRLVAASHYMALTRVRAERSYRQVVREFVRSKDVQAAALSLGLATQKPPLTGCVRRLGLSVYEKPPKPDEVSDLFRMSVSDVEETLGIDGPRRVNHVRHRVKRIALSDSDDSSISSDSPVECGSDSDGEGNDESASDDDYSQVGKDVKDEADEAILYSAVDPPQTKRDRQALYRRIKAEREQERYADAVDAQKSYHEEIRMWELLGQQPQKSLVDPGTPSRGRRLNLSVDTGYSVGRDWRAQTKVASEWEAQYLSIN</sequence>
<evidence type="ECO:0000313" key="3">
    <source>
        <dbReference type="Proteomes" id="UP001140453"/>
    </source>
</evidence>
<proteinExistence type="predicted"/>
<dbReference type="InterPro" id="IPR009057">
    <property type="entry name" value="Homeodomain-like_sf"/>
</dbReference>
<dbReference type="PANTHER" id="PTHR28079">
    <property type="entry name" value="RNA POLYMERASE I-SPECIFIC TRANSCRIPTION INITIATION FACTOR RRN5"/>
    <property type="match status" value="1"/>
</dbReference>
<feature type="compositionally biased region" description="Acidic residues" evidence="1">
    <location>
        <begin position="564"/>
        <end position="580"/>
    </location>
</feature>
<dbReference type="AlphaFoldDB" id="A0A9W8YQF2"/>
<organism evidence="2 3">
    <name type="scientific">Gnomoniopsis smithogilvyi</name>
    <dbReference type="NCBI Taxonomy" id="1191159"/>
    <lineage>
        <taxon>Eukaryota</taxon>
        <taxon>Fungi</taxon>
        <taxon>Dikarya</taxon>
        <taxon>Ascomycota</taxon>
        <taxon>Pezizomycotina</taxon>
        <taxon>Sordariomycetes</taxon>
        <taxon>Sordariomycetidae</taxon>
        <taxon>Diaporthales</taxon>
        <taxon>Gnomoniaceae</taxon>
        <taxon>Gnomoniopsis</taxon>
    </lineage>
</organism>
<dbReference type="EMBL" id="JAPEVB010000004">
    <property type="protein sequence ID" value="KAJ4389950.1"/>
    <property type="molecule type" value="Genomic_DNA"/>
</dbReference>
<dbReference type="Gene3D" id="1.10.10.60">
    <property type="entry name" value="Homeodomain-like"/>
    <property type="match status" value="1"/>
</dbReference>
<accession>A0A9W8YQF2</accession>
<feature type="compositionally biased region" description="Low complexity" evidence="1">
    <location>
        <begin position="67"/>
        <end position="78"/>
    </location>
</feature>
<feature type="compositionally biased region" description="Basic and acidic residues" evidence="1">
    <location>
        <begin position="176"/>
        <end position="186"/>
    </location>
</feature>
<dbReference type="SUPFAM" id="SSF46689">
    <property type="entry name" value="Homeodomain-like"/>
    <property type="match status" value="1"/>
</dbReference>
<dbReference type="PANTHER" id="PTHR28079:SF1">
    <property type="entry name" value="RNA POLYMERASE I-SPECIFIC TRANSCRIPTION INITIATION FACTOR RRN5"/>
    <property type="match status" value="1"/>
</dbReference>
<feature type="region of interest" description="Disordered" evidence="1">
    <location>
        <begin position="548"/>
        <end position="582"/>
    </location>
</feature>
<feature type="region of interest" description="Disordered" evidence="1">
    <location>
        <begin position="1"/>
        <end position="205"/>
    </location>
</feature>
<evidence type="ECO:0000256" key="1">
    <source>
        <dbReference type="SAM" id="MobiDB-lite"/>
    </source>
</evidence>
<dbReference type="GO" id="GO:0006361">
    <property type="term" value="P:transcription initiation at RNA polymerase I promoter"/>
    <property type="evidence" value="ECO:0007669"/>
    <property type="project" value="TreeGrafter"/>
</dbReference>
<name>A0A9W8YQF2_9PEZI</name>
<dbReference type="GO" id="GO:0042790">
    <property type="term" value="P:nucleolar large rRNA transcription by RNA polymerase I"/>
    <property type="evidence" value="ECO:0007669"/>
    <property type="project" value="InterPro"/>
</dbReference>
<feature type="compositionally biased region" description="Basic and acidic residues" evidence="1">
    <location>
        <begin position="1"/>
        <end position="15"/>
    </location>
</feature>
<dbReference type="OrthoDB" id="2240312at2759"/>
<dbReference type="GO" id="GO:0000500">
    <property type="term" value="C:RNA polymerase I upstream activating factor complex"/>
    <property type="evidence" value="ECO:0007669"/>
    <property type="project" value="InterPro"/>
</dbReference>
<dbReference type="GO" id="GO:0001181">
    <property type="term" value="F:RNA polymerase I general transcription initiation factor activity"/>
    <property type="evidence" value="ECO:0007669"/>
    <property type="project" value="TreeGrafter"/>
</dbReference>
<protein>
    <submittedName>
        <fullName evidence="2">Uncharacterized protein</fullName>
    </submittedName>
</protein>
<dbReference type="InterPro" id="IPR039601">
    <property type="entry name" value="Rrn5"/>
</dbReference>
<dbReference type="Proteomes" id="UP001140453">
    <property type="component" value="Unassembled WGS sequence"/>
</dbReference>
<evidence type="ECO:0000313" key="2">
    <source>
        <dbReference type="EMBL" id="KAJ4389950.1"/>
    </source>
</evidence>